<keyword evidence="3" id="KW-1185">Reference proteome</keyword>
<feature type="region of interest" description="Disordered" evidence="1">
    <location>
        <begin position="1"/>
        <end position="39"/>
    </location>
</feature>
<organism evidence="2 3">
    <name type="scientific">Lwoffella lincolnii</name>
    <dbReference type="NCBI Taxonomy" id="90241"/>
    <lineage>
        <taxon>Bacteria</taxon>
        <taxon>Pseudomonadati</taxon>
        <taxon>Pseudomonadota</taxon>
        <taxon>Gammaproteobacteria</taxon>
        <taxon>Moraxellales</taxon>
        <taxon>Moraxellaceae</taxon>
        <taxon>Lwoffella</taxon>
    </lineage>
</organism>
<protein>
    <submittedName>
        <fullName evidence="2">Uncharacterized protein</fullName>
    </submittedName>
</protein>
<sequence>MSKHDNINRDEIKNMSKESKEDLNADPITGEPGSHPIGTGIGGVGGAAAGAAIGSVAGPLGTLIGGAIGAIVGGSAGKAAAEAIDPTQEQVYWRAHYAKVPYYQEGYDFDRDYHPAYAVGYSNRHQYDVDARFEDHESDLRQYWEEVKGESRLAWEDAKHATRDAWYRVTPFDDSEFDTYWRENHTTTSYYNSDFDYDQDYRPAYRAGHSLRSRYPANTRFEDHESELKSSWEEFKANSRLTWEQAKLAVRDGWNRLTR</sequence>
<evidence type="ECO:0000313" key="3">
    <source>
        <dbReference type="Proteomes" id="UP000191094"/>
    </source>
</evidence>
<comment type="caution">
    <text evidence="2">The sequence shown here is derived from an EMBL/GenBank/DDBJ whole genome shotgun (WGS) entry which is preliminary data.</text>
</comment>
<dbReference type="PANTHER" id="PTHR21525:SF9">
    <property type="entry name" value="CHANNEL_COLICIN DOMAIN-CONTAINING PROTEIN"/>
    <property type="match status" value="1"/>
</dbReference>
<evidence type="ECO:0000256" key="1">
    <source>
        <dbReference type="SAM" id="MobiDB-lite"/>
    </source>
</evidence>
<feature type="compositionally biased region" description="Basic and acidic residues" evidence="1">
    <location>
        <begin position="1"/>
        <end position="23"/>
    </location>
</feature>
<dbReference type="PANTHER" id="PTHR21525">
    <property type="entry name" value="MOTILE SPERM PROTEIN"/>
    <property type="match status" value="1"/>
</dbReference>
<accession>A0A1T0CHG8</accession>
<proteinExistence type="predicted"/>
<gene>
    <name evidence="2" type="ORF">B0682_02555</name>
</gene>
<dbReference type="STRING" id="90241.B0682_02555"/>
<name>A0A1T0CHG8_9GAMM</name>
<dbReference type="AlphaFoldDB" id="A0A1T0CHG8"/>
<evidence type="ECO:0000313" key="2">
    <source>
        <dbReference type="EMBL" id="OOS21581.1"/>
    </source>
</evidence>
<reference evidence="2 3" key="1">
    <citation type="submission" date="2017-02" db="EMBL/GenBank/DDBJ databases">
        <title>Draft genome sequence of Moraxella lincolnii CCUG 9405T type strain.</title>
        <authorList>
            <person name="Salva-Serra F."/>
            <person name="Engstrom-Jakobsson H."/>
            <person name="Thorell K."/>
            <person name="Jaen-Luchoro D."/>
            <person name="Gonzales-Siles L."/>
            <person name="Karlsson R."/>
            <person name="Yazdan S."/>
            <person name="Boulund F."/>
            <person name="Johnning A."/>
            <person name="Engstrand L."/>
            <person name="Kristiansson E."/>
            <person name="Moore E."/>
        </authorList>
    </citation>
    <scope>NUCLEOTIDE SEQUENCE [LARGE SCALE GENOMIC DNA]</scope>
    <source>
        <strain evidence="2 3">CCUG 9405</strain>
    </source>
</reference>
<dbReference type="EMBL" id="MUYT01000004">
    <property type="protein sequence ID" value="OOS21581.1"/>
    <property type="molecule type" value="Genomic_DNA"/>
</dbReference>
<dbReference type="OrthoDB" id="5966759at2"/>
<dbReference type="Proteomes" id="UP000191094">
    <property type="component" value="Unassembled WGS sequence"/>
</dbReference>